<evidence type="ECO:0000259" key="7">
    <source>
        <dbReference type="SMART" id="SM00922"/>
    </source>
</evidence>
<dbReference type="SFLD" id="SFLDS00001">
    <property type="entry name" value="Enolase"/>
    <property type="match status" value="1"/>
</dbReference>
<dbReference type="NCBIfam" id="TIGR01928">
    <property type="entry name" value="menC_lowGC_arch"/>
    <property type="match status" value="1"/>
</dbReference>
<dbReference type="GO" id="GO:0046872">
    <property type="term" value="F:metal ion binding"/>
    <property type="evidence" value="ECO:0007669"/>
    <property type="project" value="UniProtKB-KW"/>
</dbReference>
<proteinExistence type="inferred from homology"/>
<dbReference type="InterPro" id="IPR029017">
    <property type="entry name" value="Enolase-like_N"/>
</dbReference>
<evidence type="ECO:0000256" key="1">
    <source>
        <dbReference type="ARBA" id="ARBA00001968"/>
    </source>
</evidence>
<dbReference type="GO" id="GO:0043748">
    <property type="term" value="F:O-succinylbenzoate synthase activity"/>
    <property type="evidence" value="ECO:0007669"/>
    <property type="project" value="UniProtKB-EC"/>
</dbReference>
<dbReference type="Gene3D" id="3.20.20.120">
    <property type="entry name" value="Enolase-like C-terminal domain"/>
    <property type="match status" value="1"/>
</dbReference>
<comment type="cofactor">
    <cofactor evidence="1">
        <name>a divalent metal cation</name>
        <dbReference type="ChEBI" id="CHEBI:60240"/>
    </cofactor>
</comment>
<dbReference type="InterPro" id="IPR010197">
    <property type="entry name" value="OSBS/NAAAR"/>
</dbReference>
<dbReference type="SFLD" id="SFLDG00180">
    <property type="entry name" value="muconate_cycloisomerase"/>
    <property type="match status" value="1"/>
</dbReference>
<dbReference type="Gene3D" id="3.30.390.10">
    <property type="entry name" value="Enolase-like, N-terminal domain"/>
    <property type="match status" value="1"/>
</dbReference>
<dbReference type="AlphaFoldDB" id="X0SFN6"/>
<gene>
    <name evidence="8" type="ORF">S01H1_06267</name>
</gene>
<dbReference type="InterPro" id="IPR013341">
    <property type="entry name" value="Mandelate_racemase_N_dom"/>
</dbReference>
<dbReference type="InterPro" id="IPR036849">
    <property type="entry name" value="Enolase-like_C_sf"/>
</dbReference>
<name>X0SFN6_9ZZZZ</name>
<protein>
    <recommendedName>
        <fullName evidence="6">o-succinylbenzoate synthase</fullName>
        <ecNumber evidence="6">4.2.1.113</ecNumber>
    </recommendedName>
</protein>
<sequence length="369" mass="41204">MRIEGVELRQVRLPLVHPFETSFGRETENTAVIVKVWGQGLVGYGESAAGAGPWYSYETVDTCWHVQRDFLVPLVLGQEIEDPAELTRRFAPVRGHNMAKTGLEEAVWDLLARQAGQPLAHFLGGTRDRIESGVSIGIQPTVGHLLDRMASFLDQGYRRVKIKIKPGWDLAVVKEVRRAFPDVPLMLDANSAYSLDDAPFFQSLDDYKLMMIEQPLGYDDLLDHARLQAQIRTPLCLDESITTPEHARWAIELGSCRIINIKPGRVGGLHQARRIHDLCQEHGLPVWCGGLLETGIGRAHNVALSTLPNFRLPGDVSASRRYYSRDIVEPPFELNPDGTITVPTGVGIGVTVDERRLEECTVRSQVFQK</sequence>
<keyword evidence="5" id="KW-0456">Lyase</keyword>
<dbReference type="GO" id="GO:0016854">
    <property type="term" value="F:racemase and epimerase activity"/>
    <property type="evidence" value="ECO:0007669"/>
    <property type="project" value="UniProtKB-ARBA"/>
</dbReference>
<dbReference type="InterPro" id="IPR029065">
    <property type="entry name" value="Enolase_C-like"/>
</dbReference>
<comment type="caution">
    <text evidence="8">The sequence shown here is derived from an EMBL/GenBank/DDBJ whole genome shotgun (WGS) entry which is preliminary data.</text>
</comment>
<dbReference type="EC" id="4.2.1.113" evidence="6"/>
<dbReference type="InterPro" id="IPR013342">
    <property type="entry name" value="Mandelate_racemase_C"/>
</dbReference>
<feature type="domain" description="Mandelate racemase/muconate lactonizing enzyme C-terminal" evidence="7">
    <location>
        <begin position="142"/>
        <end position="234"/>
    </location>
</feature>
<dbReference type="SUPFAM" id="SSF54826">
    <property type="entry name" value="Enolase N-terminal domain-like"/>
    <property type="match status" value="1"/>
</dbReference>
<reference evidence="8" key="1">
    <citation type="journal article" date="2014" name="Front. Microbiol.">
        <title>High frequency of phylogenetically diverse reductive dehalogenase-homologous genes in deep subseafloor sedimentary metagenomes.</title>
        <authorList>
            <person name="Kawai M."/>
            <person name="Futagami T."/>
            <person name="Toyoda A."/>
            <person name="Takaki Y."/>
            <person name="Nishi S."/>
            <person name="Hori S."/>
            <person name="Arai W."/>
            <person name="Tsubouchi T."/>
            <person name="Morono Y."/>
            <person name="Uchiyama I."/>
            <person name="Ito T."/>
            <person name="Fujiyama A."/>
            <person name="Inagaki F."/>
            <person name="Takami H."/>
        </authorList>
    </citation>
    <scope>NUCLEOTIDE SEQUENCE</scope>
    <source>
        <strain evidence="8">Expedition CK06-06</strain>
    </source>
</reference>
<keyword evidence="3" id="KW-0479">Metal-binding</keyword>
<dbReference type="PANTHER" id="PTHR48073:SF5">
    <property type="entry name" value="O-SUCCINYLBENZOATE SYNTHASE"/>
    <property type="match status" value="1"/>
</dbReference>
<evidence type="ECO:0000256" key="2">
    <source>
        <dbReference type="ARBA" id="ARBA00022428"/>
    </source>
</evidence>
<organism evidence="8">
    <name type="scientific">marine sediment metagenome</name>
    <dbReference type="NCBI Taxonomy" id="412755"/>
    <lineage>
        <taxon>unclassified sequences</taxon>
        <taxon>metagenomes</taxon>
        <taxon>ecological metagenomes</taxon>
    </lineage>
</organism>
<keyword evidence="2" id="KW-0474">Menaquinone biosynthesis</keyword>
<dbReference type="GO" id="GO:0009234">
    <property type="term" value="P:menaquinone biosynthetic process"/>
    <property type="evidence" value="ECO:0007669"/>
    <property type="project" value="UniProtKB-KW"/>
</dbReference>
<dbReference type="SMART" id="SM00922">
    <property type="entry name" value="MR_MLE"/>
    <property type="match status" value="1"/>
</dbReference>
<dbReference type="SUPFAM" id="SSF51604">
    <property type="entry name" value="Enolase C-terminal domain-like"/>
    <property type="match status" value="1"/>
</dbReference>
<evidence type="ECO:0000256" key="5">
    <source>
        <dbReference type="ARBA" id="ARBA00023239"/>
    </source>
</evidence>
<dbReference type="HAMAP" id="MF_01933">
    <property type="entry name" value="MenC_2"/>
    <property type="match status" value="1"/>
</dbReference>
<dbReference type="Pfam" id="PF02746">
    <property type="entry name" value="MR_MLE_N"/>
    <property type="match status" value="1"/>
</dbReference>
<dbReference type="PANTHER" id="PTHR48073">
    <property type="entry name" value="O-SUCCINYLBENZOATE SYNTHASE-RELATED"/>
    <property type="match status" value="1"/>
</dbReference>
<evidence type="ECO:0000256" key="4">
    <source>
        <dbReference type="ARBA" id="ARBA00022842"/>
    </source>
</evidence>
<dbReference type="EMBL" id="BARS01003245">
    <property type="protein sequence ID" value="GAF79853.1"/>
    <property type="molecule type" value="Genomic_DNA"/>
</dbReference>
<accession>X0SFN6</accession>
<evidence type="ECO:0000256" key="6">
    <source>
        <dbReference type="ARBA" id="ARBA00029491"/>
    </source>
</evidence>
<dbReference type="CDD" id="cd03317">
    <property type="entry name" value="NAAAR"/>
    <property type="match status" value="1"/>
</dbReference>
<evidence type="ECO:0000256" key="3">
    <source>
        <dbReference type="ARBA" id="ARBA00022723"/>
    </source>
</evidence>
<dbReference type="SFLD" id="SFLDF00009">
    <property type="entry name" value="o-succinylbenzoate_synthase"/>
    <property type="match status" value="1"/>
</dbReference>
<dbReference type="InterPro" id="IPR047585">
    <property type="entry name" value="MenC"/>
</dbReference>
<dbReference type="Pfam" id="PF13378">
    <property type="entry name" value="MR_MLE_C"/>
    <property type="match status" value="1"/>
</dbReference>
<keyword evidence="4" id="KW-0460">Magnesium</keyword>
<evidence type="ECO:0000313" key="8">
    <source>
        <dbReference type="EMBL" id="GAF79853.1"/>
    </source>
</evidence>